<keyword evidence="4" id="KW-0274">FAD</keyword>
<dbReference type="OrthoDB" id="406280at2759"/>
<evidence type="ECO:0000256" key="3">
    <source>
        <dbReference type="PIRSR" id="PIRSR601613-1"/>
    </source>
</evidence>
<reference evidence="7" key="2">
    <citation type="submission" date="2024-04" db="EMBL/GenBank/DDBJ databases">
        <authorList>
            <person name="Chen Y."/>
            <person name="Shah S."/>
            <person name="Dougan E. K."/>
            <person name="Thang M."/>
            <person name="Chan C."/>
        </authorList>
    </citation>
    <scope>NUCLEOTIDE SEQUENCE [LARGE SCALE GENOMIC DNA]</scope>
</reference>
<dbReference type="EC" id="1.4.3.-" evidence="4"/>
<dbReference type="Gene3D" id="3.90.660.10">
    <property type="match status" value="1"/>
</dbReference>
<keyword evidence="4" id="KW-0285">Flavoprotein</keyword>
<sequence length="880" mass="93698">MAAASAPSAPLRVVIIGAGVAGLSAASCLKDAKFWKSKGHFNEAPEVEVVVLEARDRLGGRICTEHFADGTAVDLGAAWLHGNSASNPLLRLSKLCGAELVETDWDNALVFEAAGSEKEPEVKMEKISDEKLKKVEHIFSTLMKLYKTKQHADRKAATGESKDRSLMATLQELKSKKFKGIDSLDERTRLLLLSELDAVTEHDYAATPGELSTTWWDEDEEFPGGHSLWKHGFASLIEYLSHGINVILNARVVRISHCETKVSIQLENGHCHEADHCICTIPLGVLKRDHPILFDPALPESKLRSISRLGVGTMEKVALRFQDCFWEQGSPHSPPEALHCIYRKPTTEGRRQAGAMEAPYFVSLKPVTSSNTLVAYYVTDGARELASLEAAERVRHTLQLLCTMFGPLEPTSLEEKLLEAKCTSWTLDEQSLGAYSFNAVGSSSRDRLTLASPLGALHFAGEGTSETFPSTVHGALLSGRRAASEVVEKKHRQLASGWRGRIFVPELRAELRALGLDDQGVRRSLVERLLAAVAGASKATDPATVGGDGGDGAAMVAFVVNASVGHMARVVGVFDGEYLLVLGDFTGLSSALNPKTGKVLWSSSSGLDSISNVAVKPASNLALCASGWTGNVSALQGEKSLWTLDAGVGEYSRVAWSSGTSSAIYGGGGSAHKVAGVDAESGVARYCVDSGIGAVWTICTGASHVICGGSWARPEHTALVACLDAASGARRWATDPKVGRYIVTALQPDGGVAFCGGENGMVAALSETGDMLWHSSSSVEEVWGLELVDDLVICSGGWSEQVSALDQQTGALRWGPVNASIGKVFSCSSAVPSLLLCGGSDGLAALNVNSGALRFTLDLKELGEIWSMVYDADTRHPESN</sequence>
<evidence type="ECO:0000256" key="1">
    <source>
        <dbReference type="ARBA" id="ARBA00001974"/>
    </source>
</evidence>
<protein>
    <recommendedName>
        <fullName evidence="4">Amine oxidase</fullName>
        <ecNumber evidence="4">1.4.3.-</ecNumber>
    </recommendedName>
</protein>
<name>A0A9P1FT75_9DINO</name>
<dbReference type="PANTHER" id="PTHR10742">
    <property type="entry name" value="FLAVIN MONOAMINE OXIDASE"/>
    <property type="match status" value="1"/>
</dbReference>
<organism evidence="6">
    <name type="scientific">Cladocopium goreaui</name>
    <dbReference type="NCBI Taxonomy" id="2562237"/>
    <lineage>
        <taxon>Eukaryota</taxon>
        <taxon>Sar</taxon>
        <taxon>Alveolata</taxon>
        <taxon>Dinophyceae</taxon>
        <taxon>Suessiales</taxon>
        <taxon>Symbiodiniaceae</taxon>
        <taxon>Cladocopium</taxon>
    </lineage>
</organism>
<dbReference type="Pfam" id="PF02037">
    <property type="entry name" value="SAP"/>
    <property type="match status" value="1"/>
</dbReference>
<dbReference type="Pfam" id="PF13360">
    <property type="entry name" value="PQQ_2"/>
    <property type="match status" value="1"/>
</dbReference>
<evidence type="ECO:0000259" key="5">
    <source>
        <dbReference type="PROSITE" id="PS50800"/>
    </source>
</evidence>
<dbReference type="InterPro" id="IPR011047">
    <property type="entry name" value="Quinoprotein_ADH-like_sf"/>
</dbReference>
<dbReference type="InterPro" id="IPR002372">
    <property type="entry name" value="PQQ_rpt_dom"/>
</dbReference>
<feature type="binding site" evidence="3">
    <location>
        <position position="376"/>
    </location>
    <ligand>
        <name>substrate</name>
    </ligand>
</feature>
<feature type="binding site" evidence="3">
    <location>
        <begin position="53"/>
        <end position="54"/>
    </location>
    <ligand>
        <name>FAD</name>
        <dbReference type="ChEBI" id="CHEBI:57692"/>
    </ligand>
</feature>
<accession>A0A9P1FT75</accession>
<comment type="cofactor">
    <cofactor evidence="1 4">
        <name>FAD</name>
        <dbReference type="ChEBI" id="CHEBI:57692"/>
    </cofactor>
</comment>
<dbReference type="EMBL" id="CAMXCT010000999">
    <property type="protein sequence ID" value="CAI3985522.1"/>
    <property type="molecule type" value="Genomic_DNA"/>
</dbReference>
<dbReference type="Proteomes" id="UP001152797">
    <property type="component" value="Unassembled WGS sequence"/>
</dbReference>
<dbReference type="InterPro" id="IPR050281">
    <property type="entry name" value="Flavin_monoamine_oxidase"/>
</dbReference>
<dbReference type="SUPFAM" id="SSF50998">
    <property type="entry name" value="Quinoprotein alcohol dehydrogenase-like"/>
    <property type="match status" value="2"/>
</dbReference>
<dbReference type="PANTHER" id="PTHR10742:SF410">
    <property type="entry name" value="LYSINE-SPECIFIC HISTONE DEMETHYLASE 2"/>
    <property type="match status" value="1"/>
</dbReference>
<dbReference type="Gene3D" id="2.130.10.10">
    <property type="entry name" value="YVTN repeat-like/Quinoprotein amine dehydrogenase"/>
    <property type="match status" value="1"/>
</dbReference>
<evidence type="ECO:0000313" key="6">
    <source>
        <dbReference type="EMBL" id="CAI3985522.1"/>
    </source>
</evidence>
<dbReference type="InterPro" id="IPR015943">
    <property type="entry name" value="WD40/YVTN_repeat-like_dom_sf"/>
</dbReference>
<gene>
    <name evidence="6" type="ORF">C1SCF055_LOCUS12962</name>
</gene>
<feature type="domain" description="SAP" evidence="5">
    <location>
        <begin position="499"/>
        <end position="533"/>
    </location>
</feature>
<dbReference type="InterPro" id="IPR003034">
    <property type="entry name" value="SAP_dom"/>
</dbReference>
<dbReference type="PRINTS" id="PR00757">
    <property type="entry name" value="AMINEOXDASEF"/>
</dbReference>
<dbReference type="InterPro" id="IPR002937">
    <property type="entry name" value="Amino_oxidase"/>
</dbReference>
<dbReference type="SUPFAM" id="SSF54373">
    <property type="entry name" value="FAD-linked reductases, C-terminal domain"/>
    <property type="match status" value="1"/>
</dbReference>
<evidence type="ECO:0000256" key="4">
    <source>
        <dbReference type="RuleBase" id="RU362067"/>
    </source>
</evidence>
<dbReference type="InterPro" id="IPR001613">
    <property type="entry name" value="Flavin_amine_oxidase"/>
</dbReference>
<proteinExistence type="inferred from homology"/>
<dbReference type="Pfam" id="PF01593">
    <property type="entry name" value="Amino_oxidase"/>
    <property type="match status" value="1"/>
</dbReference>
<dbReference type="Gene3D" id="3.50.50.60">
    <property type="entry name" value="FAD/NAD(P)-binding domain"/>
    <property type="match status" value="1"/>
</dbReference>
<keyword evidence="8" id="KW-1185">Reference proteome</keyword>
<dbReference type="EMBL" id="CAMXCT030000999">
    <property type="protein sequence ID" value="CAL4772834.1"/>
    <property type="molecule type" value="Genomic_DNA"/>
</dbReference>
<keyword evidence="2 4" id="KW-0560">Oxidoreductase</keyword>
<comment type="similarity">
    <text evidence="4">Belongs to the flavin monoamine oxidase family.</text>
</comment>
<reference evidence="6" key="1">
    <citation type="submission" date="2022-10" db="EMBL/GenBank/DDBJ databases">
        <authorList>
            <person name="Chen Y."/>
            <person name="Dougan E. K."/>
            <person name="Chan C."/>
            <person name="Rhodes N."/>
            <person name="Thang M."/>
        </authorList>
    </citation>
    <scope>NUCLEOTIDE SEQUENCE</scope>
</reference>
<comment type="caution">
    <text evidence="6">The sequence shown here is derived from an EMBL/GenBank/DDBJ whole genome shotgun (WGS) entry which is preliminary data.</text>
</comment>
<feature type="binding site" evidence="3">
    <location>
        <position position="252"/>
    </location>
    <ligand>
        <name>FAD</name>
        <dbReference type="ChEBI" id="CHEBI:57692"/>
    </ligand>
</feature>
<dbReference type="PROSITE" id="PS50800">
    <property type="entry name" value="SAP"/>
    <property type="match status" value="1"/>
</dbReference>
<evidence type="ECO:0000256" key="2">
    <source>
        <dbReference type="ARBA" id="ARBA00023002"/>
    </source>
</evidence>
<dbReference type="InterPro" id="IPR036188">
    <property type="entry name" value="FAD/NAD-bd_sf"/>
</dbReference>
<evidence type="ECO:0000313" key="7">
    <source>
        <dbReference type="EMBL" id="CAL1138897.1"/>
    </source>
</evidence>
<dbReference type="GO" id="GO:0016491">
    <property type="term" value="F:oxidoreductase activity"/>
    <property type="evidence" value="ECO:0007669"/>
    <property type="project" value="UniProtKB-KW"/>
</dbReference>
<dbReference type="EMBL" id="CAMXCT020000999">
    <property type="protein sequence ID" value="CAL1138897.1"/>
    <property type="molecule type" value="Genomic_DNA"/>
</dbReference>
<evidence type="ECO:0000313" key="8">
    <source>
        <dbReference type="Proteomes" id="UP001152797"/>
    </source>
</evidence>
<dbReference type="SUPFAM" id="SSF51905">
    <property type="entry name" value="FAD/NAD(P)-binding domain"/>
    <property type="match status" value="1"/>
</dbReference>
<dbReference type="AlphaFoldDB" id="A0A9P1FT75"/>